<dbReference type="InterPro" id="IPR027417">
    <property type="entry name" value="P-loop_NTPase"/>
</dbReference>
<dbReference type="EMBL" id="JANWOI010000001">
    <property type="protein sequence ID" value="MDA5192452.1"/>
    <property type="molecule type" value="Genomic_DNA"/>
</dbReference>
<keyword evidence="4" id="KW-0235">DNA replication</keyword>
<dbReference type="PANTHER" id="PTHR34388:SF1">
    <property type="entry name" value="DNA POLYMERASE III SUBUNIT DELTA"/>
    <property type="match status" value="1"/>
</dbReference>
<dbReference type="GO" id="GO:0009360">
    <property type="term" value="C:DNA polymerase III complex"/>
    <property type="evidence" value="ECO:0007669"/>
    <property type="project" value="TreeGrafter"/>
</dbReference>
<dbReference type="Gene3D" id="1.20.272.10">
    <property type="match status" value="1"/>
</dbReference>
<protein>
    <recommendedName>
        <fullName evidence="1">DNA-directed DNA polymerase</fullName>
        <ecNumber evidence="1">2.7.7.7</ecNumber>
    </recommendedName>
</protein>
<evidence type="ECO:0000313" key="9">
    <source>
        <dbReference type="Proteomes" id="UP001141619"/>
    </source>
</evidence>
<dbReference type="GO" id="GO:0003677">
    <property type="term" value="F:DNA binding"/>
    <property type="evidence" value="ECO:0007669"/>
    <property type="project" value="InterPro"/>
</dbReference>
<reference evidence="8" key="2">
    <citation type="journal article" date="2023" name="Syst. Appl. Microbiol.">
        <title>Govania unica gen. nov., sp. nov., a rare biosphere bacterium that represents a novel family in the class Alphaproteobacteria.</title>
        <authorList>
            <person name="Vandamme P."/>
            <person name="Peeters C."/>
            <person name="Hettiarachchi A."/>
            <person name="Cnockaert M."/>
            <person name="Carlier A."/>
        </authorList>
    </citation>
    <scope>NUCLEOTIDE SEQUENCE</scope>
    <source>
        <strain evidence="8">LMG 31809</strain>
    </source>
</reference>
<proteinExistence type="inferred from homology"/>
<keyword evidence="9" id="KW-1185">Reference proteome</keyword>
<dbReference type="EC" id="2.7.7.7" evidence="1"/>
<dbReference type="Proteomes" id="UP001141619">
    <property type="component" value="Unassembled WGS sequence"/>
</dbReference>
<dbReference type="PANTHER" id="PTHR34388">
    <property type="entry name" value="DNA POLYMERASE III SUBUNIT DELTA"/>
    <property type="match status" value="1"/>
</dbReference>
<evidence type="ECO:0000256" key="6">
    <source>
        <dbReference type="ARBA" id="ARBA00034754"/>
    </source>
</evidence>
<dbReference type="GO" id="GO:0003887">
    <property type="term" value="F:DNA-directed DNA polymerase activity"/>
    <property type="evidence" value="ECO:0007669"/>
    <property type="project" value="UniProtKB-KW"/>
</dbReference>
<accession>A0A9X3Z5W2</accession>
<dbReference type="NCBIfam" id="TIGR01128">
    <property type="entry name" value="holA"/>
    <property type="match status" value="1"/>
</dbReference>
<evidence type="ECO:0000313" key="8">
    <source>
        <dbReference type="EMBL" id="MDA5192452.1"/>
    </source>
</evidence>
<evidence type="ECO:0000256" key="7">
    <source>
        <dbReference type="ARBA" id="ARBA00049244"/>
    </source>
</evidence>
<dbReference type="Gene3D" id="1.10.8.60">
    <property type="match status" value="1"/>
</dbReference>
<evidence type="ECO:0000256" key="1">
    <source>
        <dbReference type="ARBA" id="ARBA00012417"/>
    </source>
</evidence>
<name>A0A9X3Z5W2_9PROT</name>
<dbReference type="RefSeq" id="WP_274942159.1">
    <property type="nucleotide sequence ID" value="NZ_JANWOI010000001.1"/>
</dbReference>
<dbReference type="GO" id="GO:0006261">
    <property type="term" value="P:DNA-templated DNA replication"/>
    <property type="evidence" value="ECO:0007669"/>
    <property type="project" value="TreeGrafter"/>
</dbReference>
<comment type="catalytic activity">
    <reaction evidence="7">
        <text>DNA(n) + a 2'-deoxyribonucleoside 5'-triphosphate = DNA(n+1) + diphosphate</text>
        <dbReference type="Rhea" id="RHEA:22508"/>
        <dbReference type="Rhea" id="RHEA-COMP:17339"/>
        <dbReference type="Rhea" id="RHEA-COMP:17340"/>
        <dbReference type="ChEBI" id="CHEBI:33019"/>
        <dbReference type="ChEBI" id="CHEBI:61560"/>
        <dbReference type="ChEBI" id="CHEBI:173112"/>
        <dbReference type="EC" id="2.7.7.7"/>
    </reaction>
</comment>
<reference evidence="8" key="1">
    <citation type="submission" date="2022-08" db="EMBL/GenBank/DDBJ databases">
        <authorList>
            <person name="Vandamme P."/>
            <person name="Hettiarachchi A."/>
            <person name="Peeters C."/>
            <person name="Cnockaert M."/>
            <person name="Carlier A."/>
        </authorList>
    </citation>
    <scope>NUCLEOTIDE SEQUENCE</scope>
    <source>
        <strain evidence="8">LMG 31809</strain>
    </source>
</reference>
<organism evidence="8 9">
    <name type="scientific">Govanella unica</name>
    <dbReference type="NCBI Taxonomy" id="2975056"/>
    <lineage>
        <taxon>Bacteria</taxon>
        <taxon>Pseudomonadati</taxon>
        <taxon>Pseudomonadota</taxon>
        <taxon>Alphaproteobacteria</taxon>
        <taxon>Emcibacterales</taxon>
        <taxon>Govanellaceae</taxon>
        <taxon>Govanella</taxon>
    </lineage>
</organism>
<dbReference type="SUPFAM" id="SSF52540">
    <property type="entry name" value="P-loop containing nucleoside triphosphate hydrolases"/>
    <property type="match status" value="1"/>
</dbReference>
<evidence type="ECO:0000256" key="5">
    <source>
        <dbReference type="ARBA" id="ARBA00022932"/>
    </source>
</evidence>
<dbReference type="Gene3D" id="3.40.50.300">
    <property type="entry name" value="P-loop containing nucleotide triphosphate hydrolases"/>
    <property type="match status" value="1"/>
</dbReference>
<evidence type="ECO:0000256" key="4">
    <source>
        <dbReference type="ARBA" id="ARBA00022705"/>
    </source>
</evidence>
<dbReference type="SUPFAM" id="SSF48019">
    <property type="entry name" value="post-AAA+ oligomerization domain-like"/>
    <property type="match status" value="1"/>
</dbReference>
<sequence>MKLGPRDVDSQLRALDRRYAAVLVYGPNEGLVRERAETIARQVVPDLKDPFNVSNLTSSEIAADPARLGDEAAAMSMLGGRRVVRIDAAGEAVAGPLGFVLGDYKGDSLIVLAAGDLTPRSALRKLIEDAQNAVAIACYDDDARSIGDLIRASLEAQGLRIEQDAGRYLVDHLGSDRMVARGELEKLGLYKAADSDRMIRLADVEAIIGDSSSTAIDEVASATTGGDLPALDRALEKAFIQGETAVGLLRAVARRLLRLYEASGYLAEGARPDEAVKRLRPPLFFKDVSPFTTQLNRWSAERLVSAIRIVQDAETDAKSSLLPAETICARACLRIANAARAARG</sequence>
<keyword evidence="3 8" id="KW-0548">Nucleotidyltransferase</keyword>
<keyword evidence="5" id="KW-0239">DNA-directed DNA polymerase</keyword>
<gene>
    <name evidence="8" type="primary">holA</name>
    <name evidence="8" type="ORF">NYP16_00570</name>
</gene>
<keyword evidence="2 8" id="KW-0808">Transferase</keyword>
<dbReference type="InterPro" id="IPR005790">
    <property type="entry name" value="DNA_polIII_delta"/>
</dbReference>
<dbReference type="InterPro" id="IPR008921">
    <property type="entry name" value="DNA_pol3_clamp-load_cplx_C"/>
</dbReference>
<comment type="caution">
    <text evidence="8">The sequence shown here is derived from an EMBL/GenBank/DDBJ whole genome shotgun (WGS) entry which is preliminary data.</text>
</comment>
<dbReference type="AlphaFoldDB" id="A0A9X3Z5W2"/>
<comment type="similarity">
    <text evidence="6">Belongs to the DNA polymerase HolA subunit family.</text>
</comment>
<evidence type="ECO:0000256" key="2">
    <source>
        <dbReference type="ARBA" id="ARBA00022679"/>
    </source>
</evidence>
<evidence type="ECO:0000256" key="3">
    <source>
        <dbReference type="ARBA" id="ARBA00022695"/>
    </source>
</evidence>